<comment type="subcellular location">
    <subcellularLocation>
        <location evidence="1">Cell membrane</location>
        <topology evidence="1">Peripheral membrane protein</topology>
    </subcellularLocation>
</comment>
<evidence type="ECO:0000313" key="10">
    <source>
        <dbReference type="Proteomes" id="UP000549913"/>
    </source>
</evidence>
<protein>
    <submittedName>
        <fullName evidence="9">ABC-type dipeptide/oligopeptide/nickel transport system ATPase component</fullName>
    </submittedName>
</protein>
<accession>A0A852SJB2</accession>
<name>A0A852SJB2_9MICO</name>
<dbReference type="Proteomes" id="UP000549913">
    <property type="component" value="Unassembled WGS sequence"/>
</dbReference>
<comment type="caution">
    <text evidence="9">The sequence shown here is derived from an EMBL/GenBank/DDBJ whole genome shotgun (WGS) entry which is preliminary data.</text>
</comment>
<evidence type="ECO:0000256" key="4">
    <source>
        <dbReference type="ARBA" id="ARBA00022475"/>
    </source>
</evidence>
<dbReference type="GO" id="GO:0005524">
    <property type="term" value="F:ATP binding"/>
    <property type="evidence" value="ECO:0007669"/>
    <property type="project" value="UniProtKB-KW"/>
</dbReference>
<keyword evidence="6" id="KW-0067">ATP-binding</keyword>
<keyword evidence="10" id="KW-1185">Reference proteome</keyword>
<evidence type="ECO:0000256" key="6">
    <source>
        <dbReference type="ARBA" id="ARBA00022840"/>
    </source>
</evidence>
<evidence type="ECO:0000256" key="5">
    <source>
        <dbReference type="ARBA" id="ARBA00022741"/>
    </source>
</evidence>
<sequence length="324" mass="33007">MTDALTISGLRIRTRTHAIVDGIDLALERGGIHGLAGESGSGKTMTALAVLGLLPGSMTASGSIRLADDAGAGTGSTGAGSTASGIELVGASRQVLGAVRGRRVAMVFQDPSTSLHPQLTVGRQLTDHLRHHLGLSKAAARSKAEALLERVRVPDARAALSRYPHQFSGGQRQRIAIAVALACDPTVLLADEPTTALDVTVQAGVLQLLRELVDDGGLSILLVTHDLGVMSAVADEVTVMRQGLVVESAPREKLFTAPQDAYTRSLLAALPGSSFEESPEVLVEELVEGHEAGSAGGAAGSVGGLAVEGGSAVDGADDVEGGAR</sequence>
<dbReference type="CDD" id="cd03257">
    <property type="entry name" value="ABC_NikE_OppD_transporters"/>
    <property type="match status" value="1"/>
</dbReference>
<dbReference type="Pfam" id="PF00005">
    <property type="entry name" value="ABC_tran"/>
    <property type="match status" value="1"/>
</dbReference>
<evidence type="ECO:0000256" key="2">
    <source>
        <dbReference type="ARBA" id="ARBA00005417"/>
    </source>
</evidence>
<dbReference type="PANTHER" id="PTHR43297:SF2">
    <property type="entry name" value="DIPEPTIDE TRANSPORT ATP-BINDING PROTEIN DPPD"/>
    <property type="match status" value="1"/>
</dbReference>
<keyword evidence="7" id="KW-0472">Membrane</keyword>
<gene>
    <name evidence="9" type="ORF">BJ984_000551</name>
</gene>
<dbReference type="SMART" id="SM00382">
    <property type="entry name" value="AAA"/>
    <property type="match status" value="1"/>
</dbReference>
<keyword evidence="5" id="KW-0547">Nucleotide-binding</keyword>
<dbReference type="InterPro" id="IPR003593">
    <property type="entry name" value="AAA+_ATPase"/>
</dbReference>
<evidence type="ECO:0000256" key="1">
    <source>
        <dbReference type="ARBA" id="ARBA00004202"/>
    </source>
</evidence>
<dbReference type="InterPro" id="IPR050388">
    <property type="entry name" value="ABC_Ni/Peptide_Import"/>
</dbReference>
<keyword evidence="3" id="KW-0813">Transport</keyword>
<reference evidence="9 10" key="1">
    <citation type="submission" date="2020-07" db="EMBL/GenBank/DDBJ databases">
        <title>Sequencing the genomes of 1000 actinobacteria strains.</title>
        <authorList>
            <person name="Klenk H.-P."/>
        </authorList>
    </citation>
    <scope>NUCLEOTIDE SEQUENCE [LARGE SCALE GENOMIC DNA]</scope>
    <source>
        <strain evidence="9 10">DSM 26474</strain>
    </source>
</reference>
<dbReference type="GO" id="GO:0016887">
    <property type="term" value="F:ATP hydrolysis activity"/>
    <property type="evidence" value="ECO:0007669"/>
    <property type="project" value="InterPro"/>
</dbReference>
<dbReference type="InterPro" id="IPR017871">
    <property type="entry name" value="ABC_transporter-like_CS"/>
</dbReference>
<evidence type="ECO:0000256" key="3">
    <source>
        <dbReference type="ARBA" id="ARBA00022448"/>
    </source>
</evidence>
<dbReference type="InterPro" id="IPR003439">
    <property type="entry name" value="ABC_transporter-like_ATP-bd"/>
</dbReference>
<dbReference type="PANTHER" id="PTHR43297">
    <property type="entry name" value="OLIGOPEPTIDE TRANSPORT ATP-BINDING PROTEIN APPD"/>
    <property type="match status" value="1"/>
</dbReference>
<proteinExistence type="inferred from homology"/>
<dbReference type="GO" id="GO:0005886">
    <property type="term" value="C:plasma membrane"/>
    <property type="evidence" value="ECO:0007669"/>
    <property type="project" value="UniProtKB-SubCell"/>
</dbReference>
<dbReference type="EMBL" id="JACCBM010000001">
    <property type="protein sequence ID" value="NYD69393.1"/>
    <property type="molecule type" value="Genomic_DNA"/>
</dbReference>
<evidence type="ECO:0000256" key="7">
    <source>
        <dbReference type="ARBA" id="ARBA00023136"/>
    </source>
</evidence>
<dbReference type="PROSITE" id="PS50893">
    <property type="entry name" value="ABC_TRANSPORTER_2"/>
    <property type="match status" value="1"/>
</dbReference>
<dbReference type="Gene3D" id="3.40.50.300">
    <property type="entry name" value="P-loop containing nucleotide triphosphate hydrolases"/>
    <property type="match status" value="1"/>
</dbReference>
<evidence type="ECO:0000259" key="8">
    <source>
        <dbReference type="PROSITE" id="PS50893"/>
    </source>
</evidence>
<keyword evidence="4" id="KW-1003">Cell membrane</keyword>
<feature type="domain" description="ABC transporter" evidence="8">
    <location>
        <begin position="5"/>
        <end position="267"/>
    </location>
</feature>
<dbReference type="InterPro" id="IPR027417">
    <property type="entry name" value="P-loop_NTPase"/>
</dbReference>
<evidence type="ECO:0000313" key="9">
    <source>
        <dbReference type="EMBL" id="NYD69393.1"/>
    </source>
</evidence>
<dbReference type="RefSeq" id="WP_179546731.1">
    <property type="nucleotide sequence ID" value="NZ_BSEW01000001.1"/>
</dbReference>
<organism evidence="9 10">
    <name type="scientific">Herbiconiux flava</name>
    <dbReference type="NCBI Taxonomy" id="881268"/>
    <lineage>
        <taxon>Bacteria</taxon>
        <taxon>Bacillati</taxon>
        <taxon>Actinomycetota</taxon>
        <taxon>Actinomycetes</taxon>
        <taxon>Micrococcales</taxon>
        <taxon>Microbacteriaceae</taxon>
        <taxon>Herbiconiux</taxon>
    </lineage>
</organism>
<comment type="similarity">
    <text evidence="2">Belongs to the ABC transporter superfamily.</text>
</comment>
<dbReference type="SUPFAM" id="SSF52540">
    <property type="entry name" value="P-loop containing nucleoside triphosphate hydrolases"/>
    <property type="match status" value="1"/>
</dbReference>
<dbReference type="PROSITE" id="PS00211">
    <property type="entry name" value="ABC_TRANSPORTER_1"/>
    <property type="match status" value="1"/>
</dbReference>
<dbReference type="AlphaFoldDB" id="A0A852SJB2"/>